<keyword evidence="6" id="KW-0479">Metal-binding</keyword>
<evidence type="ECO:0000313" key="12">
    <source>
        <dbReference type="Proteomes" id="UP000295710"/>
    </source>
</evidence>
<dbReference type="PIRSF" id="PIRSF010130">
    <property type="entry name" value="PduL"/>
    <property type="match status" value="1"/>
</dbReference>
<comment type="caution">
    <text evidence="11">The sequence shown here is derived from an EMBL/GenBank/DDBJ whole genome shotgun (WGS) entry which is preliminary data.</text>
</comment>
<dbReference type="Proteomes" id="UP000295710">
    <property type="component" value="Unassembled WGS sequence"/>
</dbReference>
<keyword evidence="7" id="KW-0862">Zinc</keyword>
<keyword evidence="8 10" id="KW-0012">Acyltransferase</keyword>
<dbReference type="Pfam" id="PF06130">
    <property type="entry name" value="PTAC"/>
    <property type="match status" value="1"/>
</dbReference>
<comment type="similarity">
    <text evidence="2 10">Belongs to the PduL family.</text>
</comment>
<comment type="function">
    <text evidence="10">Involved in 1,2-propanediol (1,2-PD) degradation by catalyzing the conversion of propanoyl-CoA to propanoyl-phosphate.</text>
</comment>
<evidence type="ECO:0000256" key="10">
    <source>
        <dbReference type="PIRNR" id="PIRNR010130"/>
    </source>
</evidence>
<evidence type="ECO:0000256" key="9">
    <source>
        <dbReference type="ARBA" id="ARBA00047589"/>
    </source>
</evidence>
<comment type="cofactor">
    <cofactor evidence="1">
        <name>Zn(2+)</name>
        <dbReference type="ChEBI" id="CHEBI:29105"/>
    </cofactor>
</comment>
<accession>A0A4R4FIC7</accession>
<evidence type="ECO:0000256" key="2">
    <source>
        <dbReference type="ARBA" id="ARBA00007342"/>
    </source>
</evidence>
<dbReference type="GO" id="GO:0046872">
    <property type="term" value="F:metal ion binding"/>
    <property type="evidence" value="ECO:0007669"/>
    <property type="project" value="UniProtKB-KW"/>
</dbReference>
<dbReference type="AlphaFoldDB" id="A0A4R4FIC7"/>
<evidence type="ECO:0000256" key="8">
    <source>
        <dbReference type="ARBA" id="ARBA00023315"/>
    </source>
</evidence>
<proteinExistence type="inferred from homology"/>
<dbReference type="PANTHER" id="PTHR39453:SF1">
    <property type="entry name" value="PHOSPHATE PROPANOYLTRANSFERASE"/>
    <property type="match status" value="1"/>
</dbReference>
<evidence type="ECO:0000256" key="5">
    <source>
        <dbReference type="ARBA" id="ARBA00022679"/>
    </source>
</evidence>
<dbReference type="GO" id="GO:0016747">
    <property type="term" value="F:acyltransferase activity, transferring groups other than amino-acyl groups"/>
    <property type="evidence" value="ECO:0007669"/>
    <property type="project" value="InterPro"/>
</dbReference>
<dbReference type="RefSeq" id="WP_132275765.1">
    <property type="nucleotide sequence ID" value="NZ_JAOBST010000021.1"/>
</dbReference>
<keyword evidence="5 10" id="KW-0808">Transferase</keyword>
<evidence type="ECO:0000256" key="1">
    <source>
        <dbReference type="ARBA" id="ARBA00001947"/>
    </source>
</evidence>
<dbReference type="PANTHER" id="PTHR39453">
    <property type="entry name" value="PHOSPHATE PROPANOYLTRANSFERASE"/>
    <property type="match status" value="1"/>
</dbReference>
<evidence type="ECO:0000256" key="4">
    <source>
        <dbReference type="ARBA" id="ARBA00020837"/>
    </source>
</evidence>
<dbReference type="NCBIfam" id="NF011652">
    <property type="entry name" value="PRK15070.1"/>
    <property type="match status" value="1"/>
</dbReference>
<sequence>MGIAIPIETSARHMHISEADFKILFGEDKALSYKAPLSQPGQYVSNERVTVKGPKGSFENIAVLGPYRRETQVEISMTDSRKLGVPGMIRQSGDTQGTPGCTLIGPKGTLELGHGVIVAKRHIHMTPVQAGQLNVQDNDEVFVIMESYERSLIFADVVVRVSPDFALAMHVDTDEANAFANANNPTGVILKLFGGRTYNLQKWAEELQSGINRL</sequence>
<comment type="pathway">
    <text evidence="10">Polyol metabolism; 1,2-propanediol degradation.</text>
</comment>
<evidence type="ECO:0000256" key="3">
    <source>
        <dbReference type="ARBA" id="ARBA00012206"/>
    </source>
</evidence>
<dbReference type="EMBL" id="SMMX01000003">
    <property type="protein sequence ID" value="TDA22669.1"/>
    <property type="molecule type" value="Genomic_DNA"/>
</dbReference>
<dbReference type="UniPathway" id="UPA00621"/>
<organism evidence="11 12">
    <name type="scientific">Extibacter muris</name>
    <dbReference type="NCBI Taxonomy" id="1796622"/>
    <lineage>
        <taxon>Bacteria</taxon>
        <taxon>Bacillati</taxon>
        <taxon>Bacillota</taxon>
        <taxon>Clostridia</taxon>
        <taxon>Lachnospirales</taxon>
        <taxon>Lachnospiraceae</taxon>
        <taxon>Extibacter</taxon>
    </lineage>
</organism>
<name>A0A4R4FIC7_9FIRM</name>
<evidence type="ECO:0000256" key="7">
    <source>
        <dbReference type="ARBA" id="ARBA00022833"/>
    </source>
</evidence>
<dbReference type="GO" id="GO:0051144">
    <property type="term" value="P:1,2-propanediol catabolic process"/>
    <property type="evidence" value="ECO:0007669"/>
    <property type="project" value="UniProtKB-UniPathway"/>
</dbReference>
<reference evidence="11 12" key="1">
    <citation type="journal article" date="2016" name="Nat. Microbiol.">
        <title>The Mouse Intestinal Bacterial Collection (miBC) provides host-specific insight into cultured diversity and functional potential of the gut microbiota.</title>
        <authorList>
            <person name="Lagkouvardos I."/>
            <person name="Pukall R."/>
            <person name="Abt B."/>
            <person name="Foesel B.U."/>
            <person name="Meier-Kolthoff J.P."/>
            <person name="Kumar N."/>
            <person name="Bresciani A."/>
            <person name="Martinez I."/>
            <person name="Just S."/>
            <person name="Ziegler C."/>
            <person name="Brugiroux S."/>
            <person name="Garzetti D."/>
            <person name="Wenning M."/>
            <person name="Bui T.P."/>
            <person name="Wang J."/>
            <person name="Hugenholtz F."/>
            <person name="Plugge C.M."/>
            <person name="Peterson D.A."/>
            <person name="Hornef M.W."/>
            <person name="Baines J.F."/>
            <person name="Smidt H."/>
            <person name="Walter J."/>
            <person name="Kristiansen K."/>
            <person name="Nielsen H.B."/>
            <person name="Haller D."/>
            <person name="Overmann J."/>
            <person name="Stecher B."/>
            <person name="Clavel T."/>
        </authorList>
    </citation>
    <scope>NUCLEOTIDE SEQUENCE [LARGE SCALE GENOMIC DNA]</scope>
    <source>
        <strain evidence="11 12">DSM 28560</strain>
    </source>
</reference>
<dbReference type="EC" id="2.3.1.222" evidence="3 10"/>
<keyword evidence="12" id="KW-1185">Reference proteome</keyword>
<dbReference type="InterPro" id="IPR008300">
    <property type="entry name" value="PTAC"/>
</dbReference>
<evidence type="ECO:0000313" key="11">
    <source>
        <dbReference type="EMBL" id="TDA22669.1"/>
    </source>
</evidence>
<gene>
    <name evidence="11" type="primary">pduL</name>
    <name evidence="11" type="ORF">E1963_04495</name>
</gene>
<protein>
    <recommendedName>
        <fullName evidence="4 10">Phosphate propanoyltransferase</fullName>
        <ecNumber evidence="3 10">2.3.1.222</ecNumber>
    </recommendedName>
</protein>
<comment type="catalytic activity">
    <reaction evidence="9 10">
        <text>propanoyl-CoA + phosphate = propanoyl phosphate + CoA</text>
        <dbReference type="Rhea" id="RHEA:28046"/>
        <dbReference type="ChEBI" id="CHEBI:43474"/>
        <dbReference type="ChEBI" id="CHEBI:57287"/>
        <dbReference type="ChEBI" id="CHEBI:57392"/>
        <dbReference type="ChEBI" id="CHEBI:58933"/>
        <dbReference type="EC" id="2.3.1.222"/>
    </reaction>
</comment>
<evidence type="ECO:0000256" key="6">
    <source>
        <dbReference type="ARBA" id="ARBA00022723"/>
    </source>
</evidence>